<evidence type="ECO:0000259" key="3">
    <source>
        <dbReference type="PROSITE" id="PS51352"/>
    </source>
</evidence>
<dbReference type="Pfam" id="PF08534">
    <property type="entry name" value="Redoxin"/>
    <property type="match status" value="1"/>
</dbReference>
<reference evidence="4" key="1">
    <citation type="submission" date="2019-04" db="EMBL/GenBank/DDBJ databases">
        <title>Genomic and proteomic characterization of cyanophage S-SCSM1 provides new insights into understanding the viral gene diversity and phage-host interactions.</title>
        <authorList>
            <person name="Wang Q."/>
            <person name="Xu Y."/>
            <person name="Jiao N."/>
            <person name="Zhang R."/>
        </authorList>
    </citation>
    <scope>NUCLEOTIDE SEQUENCE [LARGE SCALE GENOMIC DNA]</scope>
</reference>
<evidence type="ECO:0000313" key="5">
    <source>
        <dbReference type="Proteomes" id="UP000515683"/>
    </source>
</evidence>
<protein>
    <submittedName>
        <fullName evidence="4">Peroxiredoxin</fullName>
    </submittedName>
</protein>
<evidence type="ECO:0000256" key="2">
    <source>
        <dbReference type="ARBA" id="ARBA00023002"/>
    </source>
</evidence>
<name>A0A6M2ZI38_9CAUD</name>
<organism evidence="4 5">
    <name type="scientific">Synechococcus phage S-SCSM1</name>
    <dbReference type="NCBI Taxonomy" id="2588487"/>
    <lineage>
        <taxon>Viruses</taxon>
        <taxon>Duplodnaviria</taxon>
        <taxon>Heunggongvirae</taxon>
        <taxon>Uroviricota</taxon>
        <taxon>Caudoviricetes</taxon>
        <taxon>Pantevenvirales</taxon>
        <taxon>Kyanoviridae</taxon>
        <taxon>Zhoulongquanvirus</taxon>
        <taxon>Zhoulongquanvirus esscess</taxon>
    </lineage>
</organism>
<evidence type="ECO:0000256" key="1">
    <source>
        <dbReference type="ARBA" id="ARBA00022559"/>
    </source>
</evidence>
<keyword evidence="5" id="KW-1185">Reference proteome</keyword>
<feature type="domain" description="Thioredoxin" evidence="3">
    <location>
        <begin position="19"/>
        <end position="182"/>
    </location>
</feature>
<keyword evidence="1" id="KW-0575">Peroxidase</keyword>
<dbReference type="CDD" id="cd03013">
    <property type="entry name" value="PRX5_like"/>
    <property type="match status" value="1"/>
</dbReference>
<dbReference type="GO" id="GO:0042744">
    <property type="term" value="P:hydrogen peroxide catabolic process"/>
    <property type="evidence" value="ECO:0007669"/>
    <property type="project" value="TreeGrafter"/>
</dbReference>
<dbReference type="SUPFAM" id="SSF52833">
    <property type="entry name" value="Thioredoxin-like"/>
    <property type="match status" value="1"/>
</dbReference>
<dbReference type="Gene3D" id="3.40.30.10">
    <property type="entry name" value="Glutaredoxin"/>
    <property type="match status" value="1"/>
</dbReference>
<dbReference type="EMBL" id="MK867354">
    <property type="protein sequence ID" value="QFG06399.1"/>
    <property type="molecule type" value="Genomic_DNA"/>
</dbReference>
<accession>A0A6M2ZI38</accession>
<dbReference type="GO" id="GO:0008379">
    <property type="term" value="F:thioredoxin peroxidase activity"/>
    <property type="evidence" value="ECO:0007669"/>
    <property type="project" value="InterPro"/>
</dbReference>
<dbReference type="InterPro" id="IPR013740">
    <property type="entry name" value="Redoxin"/>
</dbReference>
<dbReference type="InterPro" id="IPR037944">
    <property type="entry name" value="PRX5-like"/>
</dbReference>
<proteinExistence type="predicted"/>
<dbReference type="PROSITE" id="PS51352">
    <property type="entry name" value="THIOREDOXIN_2"/>
    <property type="match status" value="1"/>
</dbReference>
<evidence type="ECO:0000313" key="4">
    <source>
        <dbReference type="EMBL" id="QFG06399.1"/>
    </source>
</evidence>
<gene>
    <name evidence="4" type="ORF">SSCSM1_140</name>
</gene>
<dbReference type="GO" id="GO:0034599">
    <property type="term" value="P:cellular response to oxidative stress"/>
    <property type="evidence" value="ECO:0007669"/>
    <property type="project" value="InterPro"/>
</dbReference>
<keyword evidence="2" id="KW-0560">Oxidoreductase</keyword>
<dbReference type="InterPro" id="IPR036249">
    <property type="entry name" value="Thioredoxin-like_sf"/>
</dbReference>
<dbReference type="PANTHER" id="PTHR10430">
    <property type="entry name" value="PEROXIREDOXIN"/>
    <property type="match status" value="1"/>
</dbReference>
<dbReference type="InterPro" id="IPR013766">
    <property type="entry name" value="Thioredoxin_domain"/>
</dbReference>
<sequence>MPTWRERKEFLENHPSVEHSVGLPLARFIFREDGEFVERTTRELFRGKRVAIFGLPGAFTPTCSNSQVPDFDEAYDELIAAGVDEVYCISVNDAFVMNAWKESLGVEKVKFIPDGNGFFTRQLGKNVFKANLGFGVRSWRYSAIIDSDLIEVMFSEEGQRDNCESDPYEMSKPEKLLAYLKEVPRRTELESDDDADVMSELDRLEREIFLNK</sequence>
<dbReference type="Proteomes" id="UP000515683">
    <property type="component" value="Segment"/>
</dbReference>
<dbReference type="PANTHER" id="PTHR10430:SF16">
    <property type="entry name" value="PEROXIREDOXIN-5, MITOCHONDRIAL"/>
    <property type="match status" value="1"/>
</dbReference>